<dbReference type="OrthoDB" id="9802525at2"/>
<proteinExistence type="predicted"/>
<organism evidence="5 6">
    <name type="scientific">Microbacterium aurum</name>
    <dbReference type="NCBI Taxonomy" id="36805"/>
    <lineage>
        <taxon>Bacteria</taxon>
        <taxon>Bacillati</taxon>
        <taxon>Actinomycetota</taxon>
        <taxon>Actinomycetes</taxon>
        <taxon>Micrococcales</taxon>
        <taxon>Microbacteriaceae</taxon>
        <taxon>Microbacterium</taxon>
    </lineage>
</organism>
<evidence type="ECO:0000256" key="1">
    <source>
        <dbReference type="ARBA" id="ARBA00021292"/>
    </source>
</evidence>
<keyword evidence="6" id="KW-1185">Reference proteome</keyword>
<feature type="domain" description="Glycosyltransferase subfamily 4-like N-terminal" evidence="4">
    <location>
        <begin position="15"/>
        <end position="182"/>
    </location>
</feature>
<sequence>MRIAFIVNNYPPRAGGVEFHVQSLARELAALGHSVHVYTLGPDTGTRRDGAVVVTTLTERWRIGDTLGFPPLGSTRRLARALRDERVDIVSVHTRFFPVTAIGVRAARRARVVVVHTEHGSGHVVTDSPLIRVASRLVDLTVGRWVLRRADRVLAVSESVAAFVMRLASVEARVFYNAIDVSTADDPVRIHDVNRVVFVGRLVPGKGWDVFLEAVAALRTLGVAVAADVVGDGPDMPDLQRAIGRLGLKDVVVVHGRVSQPAVRATLRGATLVNPTILAEGFQTTLLESIAESGRVVTFDVPGAKTLQDRGAPIRVTSNADSNELLDVLRDTVGTEWVPASDALIADWLWPTRAHEYAEICRAALEATAVPTR</sequence>
<accession>A0A1P8UCV7</accession>
<dbReference type="SUPFAM" id="SSF53756">
    <property type="entry name" value="UDP-Glycosyltransferase/glycogen phosphorylase"/>
    <property type="match status" value="1"/>
</dbReference>
<evidence type="ECO:0000313" key="6">
    <source>
        <dbReference type="Proteomes" id="UP000187185"/>
    </source>
</evidence>
<dbReference type="Proteomes" id="UP000187185">
    <property type="component" value="Chromosome"/>
</dbReference>
<dbReference type="CDD" id="cd03801">
    <property type="entry name" value="GT4_PimA-like"/>
    <property type="match status" value="1"/>
</dbReference>
<evidence type="ECO:0000259" key="4">
    <source>
        <dbReference type="Pfam" id="PF13439"/>
    </source>
</evidence>
<dbReference type="InterPro" id="IPR050194">
    <property type="entry name" value="Glycosyltransferase_grp1"/>
</dbReference>
<name>A0A1P8UCV7_9MICO</name>
<dbReference type="STRING" id="36805.BOH66_12915"/>
<keyword evidence="2" id="KW-0328">Glycosyltransferase</keyword>
<dbReference type="InterPro" id="IPR028098">
    <property type="entry name" value="Glyco_trans_4-like_N"/>
</dbReference>
<evidence type="ECO:0000313" key="5">
    <source>
        <dbReference type="EMBL" id="APZ35899.1"/>
    </source>
</evidence>
<keyword evidence="3" id="KW-0808">Transferase</keyword>
<protein>
    <recommendedName>
        <fullName evidence="1">D-inositol 3-phosphate glycosyltransferase</fullName>
    </recommendedName>
</protein>
<dbReference type="EMBL" id="CP018762">
    <property type="protein sequence ID" value="APZ35899.1"/>
    <property type="molecule type" value="Genomic_DNA"/>
</dbReference>
<dbReference type="KEGG" id="maur:BOH66_12915"/>
<dbReference type="RefSeq" id="WP_076692247.1">
    <property type="nucleotide sequence ID" value="NZ_CP018762.1"/>
</dbReference>
<dbReference type="AlphaFoldDB" id="A0A1P8UCV7"/>
<dbReference type="GO" id="GO:1901137">
    <property type="term" value="P:carbohydrate derivative biosynthetic process"/>
    <property type="evidence" value="ECO:0007669"/>
    <property type="project" value="UniProtKB-ARBA"/>
</dbReference>
<evidence type="ECO:0000256" key="2">
    <source>
        <dbReference type="ARBA" id="ARBA00022676"/>
    </source>
</evidence>
<dbReference type="Gene3D" id="3.40.50.2000">
    <property type="entry name" value="Glycogen Phosphorylase B"/>
    <property type="match status" value="2"/>
</dbReference>
<dbReference type="PANTHER" id="PTHR45947">
    <property type="entry name" value="SULFOQUINOVOSYL TRANSFERASE SQD2"/>
    <property type="match status" value="1"/>
</dbReference>
<evidence type="ECO:0000256" key="3">
    <source>
        <dbReference type="ARBA" id="ARBA00022679"/>
    </source>
</evidence>
<dbReference type="GO" id="GO:0016757">
    <property type="term" value="F:glycosyltransferase activity"/>
    <property type="evidence" value="ECO:0007669"/>
    <property type="project" value="UniProtKB-KW"/>
</dbReference>
<dbReference type="PANTHER" id="PTHR45947:SF3">
    <property type="entry name" value="SULFOQUINOVOSYL TRANSFERASE SQD2"/>
    <property type="match status" value="1"/>
</dbReference>
<dbReference type="Pfam" id="PF13692">
    <property type="entry name" value="Glyco_trans_1_4"/>
    <property type="match status" value="1"/>
</dbReference>
<dbReference type="Pfam" id="PF13439">
    <property type="entry name" value="Glyco_transf_4"/>
    <property type="match status" value="1"/>
</dbReference>
<gene>
    <name evidence="5" type="ORF">BOH66_12915</name>
</gene>
<reference evidence="5 6" key="1">
    <citation type="submission" date="2016-12" db="EMBL/GenBank/DDBJ databases">
        <title>Complete genome sequence of Microbacterium aurum KACC 15219.</title>
        <authorList>
            <person name="Jung Y."/>
            <person name="Shin J.-H."/>
            <person name="Lee Y.-J."/>
            <person name="Yi H."/>
            <person name="Bahn Y.-S."/>
            <person name="Kim J.F."/>
            <person name="Lee D.-W."/>
        </authorList>
    </citation>
    <scope>NUCLEOTIDE SEQUENCE [LARGE SCALE GENOMIC DNA]</scope>
    <source>
        <strain evidence="5 6">KACC 15219</strain>
    </source>
</reference>